<reference evidence="5 6" key="1">
    <citation type="submission" date="2016-11" db="EMBL/GenBank/DDBJ databases">
        <authorList>
            <person name="Jaros S."/>
            <person name="Januszkiewicz K."/>
            <person name="Wedrychowicz H."/>
        </authorList>
    </citation>
    <scope>NUCLEOTIDE SEQUENCE [LARGE SCALE GENOMIC DNA]</scope>
    <source>
        <strain evidence="5 6">CGMCC 4.5723</strain>
    </source>
</reference>
<dbReference type="PANTHER" id="PTHR44129">
    <property type="entry name" value="WD REPEAT-CONTAINING PROTEIN POP1"/>
    <property type="match status" value="1"/>
</dbReference>
<dbReference type="InterPro" id="IPR019775">
    <property type="entry name" value="WD40_repeat_CS"/>
</dbReference>
<feature type="repeat" description="WD" evidence="3">
    <location>
        <begin position="911"/>
        <end position="952"/>
    </location>
</feature>
<dbReference type="Gene3D" id="3.40.50.1460">
    <property type="match status" value="1"/>
</dbReference>
<dbReference type="Pfam" id="PF00400">
    <property type="entry name" value="WD40"/>
    <property type="match status" value="13"/>
</dbReference>
<keyword evidence="6" id="KW-1185">Reference proteome</keyword>
<dbReference type="InterPro" id="IPR020472">
    <property type="entry name" value="WD40_PAC1"/>
</dbReference>
<dbReference type="PROSITE" id="PS50082">
    <property type="entry name" value="WD_REPEATS_2"/>
    <property type="match status" value="12"/>
</dbReference>
<dbReference type="STRING" id="758803.SAMN05421803_14016"/>
<dbReference type="OrthoDB" id="218695at2"/>
<dbReference type="InterPro" id="IPR027417">
    <property type="entry name" value="P-loop_NTPase"/>
</dbReference>
<dbReference type="InterPro" id="IPR001680">
    <property type="entry name" value="WD40_rpt"/>
</dbReference>
<feature type="repeat" description="WD" evidence="3">
    <location>
        <begin position="1090"/>
        <end position="1124"/>
    </location>
</feature>
<feature type="repeat" description="WD" evidence="3">
    <location>
        <begin position="1265"/>
        <end position="1306"/>
    </location>
</feature>
<dbReference type="InterPro" id="IPR049052">
    <property type="entry name" value="nSTAND1"/>
</dbReference>
<feature type="repeat" description="WD" evidence="3">
    <location>
        <begin position="1049"/>
        <end position="1090"/>
    </location>
</feature>
<feature type="repeat" description="WD" evidence="3">
    <location>
        <begin position="866"/>
        <end position="898"/>
    </location>
</feature>
<dbReference type="PROSITE" id="PS00678">
    <property type="entry name" value="WD_REPEATS_1"/>
    <property type="match status" value="3"/>
</dbReference>
<protein>
    <submittedName>
        <fullName evidence="5">WD40 repeat</fullName>
    </submittedName>
</protein>
<keyword evidence="1 3" id="KW-0853">WD repeat</keyword>
<dbReference type="InterPro" id="IPR050349">
    <property type="entry name" value="WD_LIS1/nudF_dynein_reg"/>
</dbReference>
<dbReference type="SUPFAM" id="SSF50998">
    <property type="entry name" value="Quinoprotein alcohol dehydrogenase-like"/>
    <property type="match status" value="1"/>
</dbReference>
<evidence type="ECO:0000256" key="2">
    <source>
        <dbReference type="ARBA" id="ARBA00022737"/>
    </source>
</evidence>
<sequence length="1471" mass="157975">MSGPYDTDLTGPGVRALLVGTRTHRPDSALPTVDAVDRTVAALADVLVEKCGMDPDGIRTIIDPESPDVVVDALEAQVKEATRVLILYYVGHAIVPNGALHLATYGTRGLDDRVRSLAFSEVREQFDRSGAACRVIVLDCCHSARAGDDERTAFARDPVIPAIGGTYLLASAARDEHALAPVGQEYTGFSGELIRYLTVGDPRSGPVLNLDSAYAHLRRVLPERGMPVPHRRHSDTAASLVLARNPIAVSVRPSPHGPEPAAHTGDDCPYLGLGAFSTDDAVWFHGRSRAIATLVARVRERLVDPRPLVVTGASGTGKSSLLRAGLIPALARGDVASSHAWPPACVITPGLHPLRSLAAPLARMAGESTEAVGAALAADPASIRSVIARGTAAWSRDPAGPEKRTTIRTVIVVDQFEAVFAHADPRERRAFISALDHAARPFGPGVPPALVVLAVRADYLSEFLDHPETADAMRSEPFFIEPMTSEELREAIVEPARLAGLELEVGLLDRFLDDIWAGLPGDQPQGGFRPDCLPLLSHALQNTWHRREGRVLTLAGYHATGGISGAIGRTAEKIYDRFSYEEKDVCRRMMPRLIHINDSRRGTRRTVPRSDLLAGRDPVDTGRRRRVLEALVDARLVTVDHDDVELTHEAVIDRWPLLRSWVSEGLGDYLIRQEVNLHAETWERSGRKPDHVDTGAHLARMKQWAAEGAHREELSPRERDFLNASLRHERRRTLRRRLTRSGAVVAALVLAGVGVFAGAVNGQRLQAVSRLVSVQADQLRTSEPELSMLLSLAAYRIADTPEARSSLINASTVTPAVRLPGTEGAVLEAGAIDTRHGVLATGGNSREIDLWDIRDIRDPRPLASPLTGPEETVYGLAYRRDGTLLAAGGGDRVVHLWDTGDPASPRRLPSLSGPENTVYAVAFGAGGDLLAAASADTNVYVWDVSDEEDPRLAAVLRGHAAEVHALAFQNEGRVLATGGEHVRLWDLSDPGAPEPLVTHLEGSGGGVQSVAFSQEGSLLAAGTREGGARFWDVTEIGSPRSWGEGFSVEEGVTGHVKTIAFNSSGTRVAVGTSDRTVLVWDTATRHRVGTYVHPGPVTSVRFSEGDEALMTTASDGTARLWPLQGPVLRAIGDRLYALAFSPDGDLLVTAGTAGIVYIWDRSDPYSPRLAKRLDAFGDYVASVSFSPDGGLLAAASVDSTIRVWDMDDPSSSEEVAVFADGAEGGTEVLEFSPDGRLLATGSNDHAVRLWDIADPHDPRPLGQPLTEPENEVWSLSFSPGGDVLAAGSISGVVHLWDVSDTGAPRARAELDTDDTSYVFGIDFSSDGDTLAVARGNGEVELWDTTDSAAPLRVESPLLTGFGSAVQSVAFNTEGTTLAVGLADHTSRIWDVTDPAQPQDPVIARGPENTVWAVDFSPDGVSFASANLDGTVRVWDTDLERVTDYICTTTGGHLSRSEWERYVPDVDHRELC</sequence>
<dbReference type="Pfam" id="PF20703">
    <property type="entry name" value="nSTAND1"/>
    <property type="match status" value="1"/>
</dbReference>
<feature type="repeat" description="WD" evidence="3">
    <location>
        <begin position="1173"/>
        <end position="1214"/>
    </location>
</feature>
<feature type="repeat" description="WD" evidence="3">
    <location>
        <begin position="1000"/>
        <end position="1033"/>
    </location>
</feature>
<dbReference type="NCBIfam" id="NF047832">
    <property type="entry name" value="caspase_w_EACC1"/>
    <property type="match status" value="1"/>
</dbReference>
<gene>
    <name evidence="5" type="ORF">SAMN05421803_14016</name>
</gene>
<accession>A0A1M6W667</accession>
<proteinExistence type="predicted"/>
<dbReference type="Proteomes" id="UP000184452">
    <property type="component" value="Unassembled WGS sequence"/>
</dbReference>
<dbReference type="InterPro" id="IPR011047">
    <property type="entry name" value="Quinoprotein_ADH-like_sf"/>
</dbReference>
<dbReference type="SUPFAM" id="SSF52540">
    <property type="entry name" value="P-loop containing nucleoside triphosphate hydrolases"/>
    <property type="match status" value="1"/>
</dbReference>
<keyword evidence="2" id="KW-0677">Repeat</keyword>
<dbReference type="RefSeq" id="WP_073384279.1">
    <property type="nucleotide sequence ID" value="NZ_FQZK01000040.1"/>
</dbReference>
<feature type="repeat" description="WD" evidence="3">
    <location>
        <begin position="1219"/>
        <end position="1252"/>
    </location>
</feature>
<dbReference type="PROSITE" id="PS50294">
    <property type="entry name" value="WD_REPEATS_REGION"/>
    <property type="match status" value="11"/>
</dbReference>
<dbReference type="CDD" id="cd00200">
    <property type="entry name" value="WD40"/>
    <property type="match status" value="2"/>
</dbReference>
<evidence type="ECO:0000256" key="1">
    <source>
        <dbReference type="ARBA" id="ARBA00022574"/>
    </source>
</evidence>
<dbReference type="SUPFAM" id="SSF50978">
    <property type="entry name" value="WD40 repeat-like"/>
    <property type="match status" value="1"/>
</dbReference>
<dbReference type="PRINTS" id="PR00320">
    <property type="entry name" value="GPROTEINBRPT"/>
</dbReference>
<dbReference type="SMART" id="SM00320">
    <property type="entry name" value="WD40"/>
    <property type="match status" value="14"/>
</dbReference>
<evidence type="ECO:0000256" key="3">
    <source>
        <dbReference type="PROSITE-ProRule" id="PRU00221"/>
    </source>
</evidence>
<feature type="repeat" description="WD" evidence="3">
    <location>
        <begin position="1403"/>
        <end position="1435"/>
    </location>
</feature>
<feature type="domain" description="Novel STAND NTPase 1" evidence="4">
    <location>
        <begin position="269"/>
        <end position="690"/>
    </location>
</feature>
<dbReference type="InterPro" id="IPR036322">
    <property type="entry name" value="WD40_repeat_dom_sf"/>
</dbReference>
<feature type="repeat" description="WD" evidence="3">
    <location>
        <begin position="1358"/>
        <end position="1399"/>
    </location>
</feature>
<feature type="repeat" description="WD" evidence="3">
    <location>
        <begin position="1311"/>
        <end position="1352"/>
    </location>
</feature>
<name>A0A1M6W667_9ACTN</name>
<feature type="repeat" description="WD" evidence="3">
    <location>
        <begin position="1128"/>
        <end position="1160"/>
    </location>
</feature>
<dbReference type="EMBL" id="FQZK01000040">
    <property type="protein sequence ID" value="SHK88975.1"/>
    <property type="molecule type" value="Genomic_DNA"/>
</dbReference>
<dbReference type="Gene3D" id="2.130.10.10">
    <property type="entry name" value="YVTN repeat-like/Quinoprotein amine dehydrogenase"/>
    <property type="match status" value="5"/>
</dbReference>
<dbReference type="InterPro" id="IPR015943">
    <property type="entry name" value="WD40/YVTN_repeat-like_dom_sf"/>
</dbReference>
<organism evidence="5 6">
    <name type="scientific">Nocardiopsis flavescens</name>
    <dbReference type="NCBI Taxonomy" id="758803"/>
    <lineage>
        <taxon>Bacteria</taxon>
        <taxon>Bacillati</taxon>
        <taxon>Actinomycetota</taxon>
        <taxon>Actinomycetes</taxon>
        <taxon>Streptosporangiales</taxon>
        <taxon>Nocardiopsidaceae</taxon>
        <taxon>Nocardiopsis</taxon>
    </lineage>
</organism>
<evidence type="ECO:0000259" key="4">
    <source>
        <dbReference type="Pfam" id="PF20703"/>
    </source>
</evidence>
<evidence type="ECO:0000313" key="5">
    <source>
        <dbReference type="EMBL" id="SHK88975.1"/>
    </source>
</evidence>
<evidence type="ECO:0000313" key="6">
    <source>
        <dbReference type="Proteomes" id="UP000184452"/>
    </source>
</evidence>